<reference evidence="2 3" key="1">
    <citation type="submission" date="2020-08" db="EMBL/GenBank/DDBJ databases">
        <title>Genomic Encyclopedia of Type Strains, Phase III (KMG-III): the genomes of soil and plant-associated and newly described type strains.</title>
        <authorList>
            <person name="Whitman W."/>
        </authorList>
    </citation>
    <scope>NUCLEOTIDE SEQUENCE [LARGE SCALE GENOMIC DNA]</scope>
    <source>
        <strain evidence="2 3">CECT 8075</strain>
    </source>
</reference>
<gene>
    <name evidence="2" type="ORF">FHS27_001300</name>
</gene>
<evidence type="ECO:0000313" key="2">
    <source>
        <dbReference type="EMBL" id="MBB3205500.1"/>
    </source>
</evidence>
<dbReference type="Gene3D" id="3.60.21.10">
    <property type="match status" value="1"/>
</dbReference>
<dbReference type="PANTHER" id="PTHR42850">
    <property type="entry name" value="METALLOPHOSPHOESTERASE"/>
    <property type="match status" value="1"/>
</dbReference>
<dbReference type="GO" id="GO:0005737">
    <property type="term" value="C:cytoplasm"/>
    <property type="evidence" value="ECO:0007669"/>
    <property type="project" value="TreeGrafter"/>
</dbReference>
<comment type="caution">
    <text evidence="2">The sequence shown here is derived from an EMBL/GenBank/DDBJ whole genome shotgun (WGS) entry which is preliminary data.</text>
</comment>
<evidence type="ECO:0000259" key="1">
    <source>
        <dbReference type="Pfam" id="PF00149"/>
    </source>
</evidence>
<name>A0A7W5DVW3_9BACT</name>
<dbReference type="CDD" id="cd00144">
    <property type="entry name" value="MPP_PPP_family"/>
    <property type="match status" value="1"/>
</dbReference>
<dbReference type="GO" id="GO:0110154">
    <property type="term" value="P:RNA decapping"/>
    <property type="evidence" value="ECO:0007669"/>
    <property type="project" value="TreeGrafter"/>
</dbReference>
<keyword evidence="3" id="KW-1185">Reference proteome</keyword>
<dbReference type="EMBL" id="JACHXU010000003">
    <property type="protein sequence ID" value="MBB3205500.1"/>
    <property type="molecule type" value="Genomic_DNA"/>
</dbReference>
<keyword evidence="2" id="KW-0378">Hydrolase</keyword>
<feature type="domain" description="Calcineurin-like phosphoesterase" evidence="1">
    <location>
        <begin position="3"/>
        <end position="176"/>
    </location>
</feature>
<dbReference type="SUPFAM" id="SSF56300">
    <property type="entry name" value="Metallo-dependent phosphatases"/>
    <property type="match status" value="1"/>
</dbReference>
<dbReference type="InterPro" id="IPR050126">
    <property type="entry name" value="Ap4A_hydrolase"/>
</dbReference>
<dbReference type="Proteomes" id="UP000536179">
    <property type="component" value="Unassembled WGS sequence"/>
</dbReference>
<accession>A0A7W5DVW3</accession>
<organism evidence="2 3">
    <name type="scientific">Aporhodopirellula rubra</name>
    <dbReference type="NCBI Taxonomy" id="980271"/>
    <lineage>
        <taxon>Bacteria</taxon>
        <taxon>Pseudomonadati</taxon>
        <taxon>Planctomycetota</taxon>
        <taxon>Planctomycetia</taxon>
        <taxon>Pirellulales</taxon>
        <taxon>Pirellulaceae</taxon>
        <taxon>Aporhodopirellula</taxon>
    </lineage>
</organism>
<evidence type="ECO:0000313" key="3">
    <source>
        <dbReference type="Proteomes" id="UP000536179"/>
    </source>
</evidence>
<dbReference type="Pfam" id="PF00149">
    <property type="entry name" value="Metallophos"/>
    <property type="match status" value="1"/>
</dbReference>
<dbReference type="EC" id="3.1.3.16" evidence="2"/>
<dbReference type="InterPro" id="IPR004843">
    <property type="entry name" value="Calcineurin-like_PHP"/>
</dbReference>
<protein>
    <submittedName>
        <fullName evidence="2">Serine/threonine protein phosphatase 1</fullName>
        <ecNumber evidence="2">3.1.3.16</ecNumber>
    </submittedName>
</protein>
<sequence length="223" mass="25051">MVRTLAIGDIHGCYRSLDALASFVALAPDDRLITLGDYVDRGPDSRRVIEWLVRRHESGGLVPLRGNHELMMLAARKSDRHREEWLACGGEAVFSSYCTDRLSDIPDEHWAFLEGSLRSHFATKTHFFVHANAYAEIPIDEQPDFMLYWESFGDPAPHESGLTMVCGHSPQRDGIPLSVGHAICIDTWAHGRGWLTCLDVDSGLCWQSNESGATRRFWLDEGP</sequence>
<dbReference type="AlphaFoldDB" id="A0A7W5DVW3"/>
<dbReference type="InterPro" id="IPR029052">
    <property type="entry name" value="Metallo-depent_PP-like"/>
</dbReference>
<proteinExistence type="predicted"/>
<dbReference type="PANTHER" id="PTHR42850:SF4">
    <property type="entry name" value="ZINC-DEPENDENT ENDOPOLYPHOSPHATASE"/>
    <property type="match status" value="1"/>
</dbReference>
<dbReference type="GO" id="GO:0008803">
    <property type="term" value="F:bis(5'-nucleosyl)-tetraphosphatase (symmetrical) activity"/>
    <property type="evidence" value="ECO:0007669"/>
    <property type="project" value="TreeGrafter"/>
</dbReference>
<dbReference type="GO" id="GO:0004722">
    <property type="term" value="F:protein serine/threonine phosphatase activity"/>
    <property type="evidence" value="ECO:0007669"/>
    <property type="project" value="UniProtKB-EC"/>
</dbReference>
<dbReference type="RefSeq" id="WP_221224907.1">
    <property type="nucleotide sequence ID" value="NZ_JACHXU010000003.1"/>
</dbReference>